<feature type="non-terminal residue" evidence="2">
    <location>
        <position position="416"/>
    </location>
</feature>
<proteinExistence type="predicted"/>
<gene>
    <name evidence="2" type="ORF">Cvel_24856</name>
</gene>
<reference evidence="2" key="1">
    <citation type="submission" date="2014-11" db="EMBL/GenBank/DDBJ databases">
        <authorList>
            <person name="Otto D Thomas"/>
            <person name="Naeem Raeece"/>
        </authorList>
    </citation>
    <scope>NUCLEOTIDE SEQUENCE</scope>
</reference>
<feature type="compositionally biased region" description="Low complexity" evidence="1">
    <location>
        <begin position="37"/>
        <end position="55"/>
    </location>
</feature>
<evidence type="ECO:0000256" key="1">
    <source>
        <dbReference type="SAM" id="MobiDB-lite"/>
    </source>
</evidence>
<evidence type="ECO:0000313" key="2">
    <source>
        <dbReference type="EMBL" id="CEM39375.1"/>
    </source>
</evidence>
<protein>
    <submittedName>
        <fullName evidence="2">Uncharacterized protein</fullName>
    </submittedName>
</protein>
<name>A0A0G4H687_9ALVE</name>
<dbReference type="EMBL" id="CDMZ01001925">
    <property type="protein sequence ID" value="CEM39375.1"/>
    <property type="molecule type" value="Genomic_DNA"/>
</dbReference>
<accession>A0A0G4H687</accession>
<organism evidence="2">
    <name type="scientific">Chromera velia CCMP2878</name>
    <dbReference type="NCBI Taxonomy" id="1169474"/>
    <lineage>
        <taxon>Eukaryota</taxon>
        <taxon>Sar</taxon>
        <taxon>Alveolata</taxon>
        <taxon>Colpodellida</taxon>
        <taxon>Chromeraceae</taxon>
        <taxon>Chromera</taxon>
    </lineage>
</organism>
<sequence>MGPSRGPFRGPSPSSLPSREEYGLQQGTVKSEIWAKGSTCSSSGRSSFGSPLTSSVGREMDQEDFERSGDGSEFVDFFFEDLQPGGKFSYLGEGTETERDGDGEMETGDKDRPSISSFDSTELLLVDPSVLPRRSFVEFTCRLSRLRLFESQSLWSKVIARIQKEGQNGDLTPTEVTWVLQALAYARGHVKFEPRQVTPGLLKSVARHASEFSEESLCRVLHACAKGRLGNPKFYEFLLSEVMEKMKKFSPRELNRILSSVARQGLHADEGLVPLLAARVLKKIVQLPSWEVKRFVEVLWRADLLRNEEVIDRLNSRCFALMIKWQHPEDVLELVPLIFMDVFSGKLVNFFLKKITRLGLPDSLVYPDANSSLEDIDGQTCEDEEEALREQYGRVNSLLLPLKEVECLIRTERTQV</sequence>
<dbReference type="AlphaFoldDB" id="A0A0G4H687"/>
<feature type="region of interest" description="Disordered" evidence="1">
    <location>
        <begin position="1"/>
        <end position="69"/>
    </location>
</feature>
<feature type="region of interest" description="Disordered" evidence="1">
    <location>
        <begin position="86"/>
        <end position="114"/>
    </location>
</feature>
<feature type="compositionally biased region" description="Basic and acidic residues" evidence="1">
    <location>
        <begin position="96"/>
        <end position="113"/>
    </location>
</feature>
<feature type="compositionally biased region" description="Low complexity" evidence="1">
    <location>
        <begin position="1"/>
        <end position="17"/>
    </location>
</feature>